<sequence length="96" mass="10320">MKKLFFIAATLLFFNNAASASDSHITLQVDGLVCPFCEYNIEKKVGSLEGISDVKANLENGTVSLILAEGATLPEANIRQAITDAGFTLKSIDQQK</sequence>
<gene>
    <name evidence="2" type="ORF">MNBD_ALPHA01-234</name>
</gene>
<organism evidence="2">
    <name type="scientific">hydrothermal vent metagenome</name>
    <dbReference type="NCBI Taxonomy" id="652676"/>
    <lineage>
        <taxon>unclassified sequences</taxon>
        <taxon>metagenomes</taxon>
        <taxon>ecological metagenomes</taxon>
    </lineage>
</organism>
<proteinExistence type="predicted"/>
<accession>A0A3B0SRS6</accession>
<dbReference type="AlphaFoldDB" id="A0A3B0SRS6"/>
<dbReference type="SUPFAM" id="SSF55008">
    <property type="entry name" value="HMA, heavy metal-associated domain"/>
    <property type="match status" value="1"/>
</dbReference>
<name>A0A3B0SRS6_9ZZZZ</name>
<dbReference type="EMBL" id="UOEJ01000263">
    <property type="protein sequence ID" value="VAW07210.1"/>
    <property type="molecule type" value="Genomic_DNA"/>
</dbReference>
<protein>
    <recommendedName>
        <fullName evidence="1">HMA domain-containing protein</fullName>
    </recommendedName>
</protein>
<reference evidence="2" key="1">
    <citation type="submission" date="2018-06" db="EMBL/GenBank/DDBJ databases">
        <authorList>
            <person name="Zhirakovskaya E."/>
        </authorList>
    </citation>
    <scope>NUCLEOTIDE SEQUENCE</scope>
</reference>
<dbReference type="PROSITE" id="PS50846">
    <property type="entry name" value="HMA_2"/>
    <property type="match status" value="1"/>
</dbReference>
<feature type="domain" description="HMA" evidence="1">
    <location>
        <begin position="23"/>
        <end position="90"/>
    </location>
</feature>
<dbReference type="GO" id="GO:0046872">
    <property type="term" value="F:metal ion binding"/>
    <property type="evidence" value="ECO:0007669"/>
    <property type="project" value="InterPro"/>
</dbReference>
<dbReference type="Gene3D" id="3.30.70.100">
    <property type="match status" value="1"/>
</dbReference>
<evidence type="ECO:0000259" key="1">
    <source>
        <dbReference type="PROSITE" id="PS50846"/>
    </source>
</evidence>
<dbReference type="CDD" id="cd00371">
    <property type="entry name" value="HMA"/>
    <property type="match status" value="1"/>
</dbReference>
<dbReference type="Pfam" id="PF00403">
    <property type="entry name" value="HMA"/>
    <property type="match status" value="1"/>
</dbReference>
<dbReference type="InterPro" id="IPR006121">
    <property type="entry name" value="HMA_dom"/>
</dbReference>
<dbReference type="InterPro" id="IPR036163">
    <property type="entry name" value="HMA_dom_sf"/>
</dbReference>
<evidence type="ECO:0000313" key="2">
    <source>
        <dbReference type="EMBL" id="VAW07210.1"/>
    </source>
</evidence>